<name>A0A2W4YR69_9CYAN</name>
<feature type="region of interest" description="Disordered" evidence="1">
    <location>
        <begin position="252"/>
        <end position="282"/>
    </location>
</feature>
<proteinExistence type="predicted"/>
<evidence type="ECO:0000313" key="3">
    <source>
        <dbReference type="Proteomes" id="UP000249794"/>
    </source>
</evidence>
<comment type="caution">
    <text evidence="2">The sequence shown here is derived from an EMBL/GenBank/DDBJ whole genome shotgun (WGS) entry which is preliminary data.</text>
</comment>
<protein>
    <submittedName>
        <fullName evidence="2">Uncharacterized protein</fullName>
    </submittedName>
</protein>
<feature type="region of interest" description="Disordered" evidence="1">
    <location>
        <begin position="454"/>
        <end position="527"/>
    </location>
</feature>
<feature type="compositionally biased region" description="Basic and acidic residues" evidence="1">
    <location>
        <begin position="810"/>
        <end position="824"/>
    </location>
</feature>
<dbReference type="EMBL" id="QBMP01000233">
    <property type="protein sequence ID" value="PZO48625.1"/>
    <property type="molecule type" value="Genomic_DNA"/>
</dbReference>
<feature type="compositionally biased region" description="Basic and acidic residues" evidence="1">
    <location>
        <begin position="414"/>
        <end position="424"/>
    </location>
</feature>
<dbReference type="InterPro" id="IPR036181">
    <property type="entry name" value="MIT_dom_sf"/>
</dbReference>
<dbReference type="Proteomes" id="UP000249794">
    <property type="component" value="Unassembled WGS sequence"/>
</dbReference>
<feature type="compositionally biased region" description="Low complexity" evidence="1">
    <location>
        <begin position="252"/>
        <end position="267"/>
    </location>
</feature>
<organism evidence="2 3">
    <name type="scientific">Phormidesmis priestleyi</name>
    <dbReference type="NCBI Taxonomy" id="268141"/>
    <lineage>
        <taxon>Bacteria</taxon>
        <taxon>Bacillati</taxon>
        <taxon>Cyanobacteriota</taxon>
        <taxon>Cyanophyceae</taxon>
        <taxon>Leptolyngbyales</taxon>
        <taxon>Leptolyngbyaceae</taxon>
        <taxon>Phormidesmis</taxon>
    </lineage>
</organism>
<evidence type="ECO:0000256" key="1">
    <source>
        <dbReference type="SAM" id="MobiDB-lite"/>
    </source>
</evidence>
<feature type="compositionally biased region" description="Acidic residues" evidence="1">
    <location>
        <begin position="454"/>
        <end position="463"/>
    </location>
</feature>
<dbReference type="SUPFAM" id="SSF116846">
    <property type="entry name" value="MIT domain"/>
    <property type="match status" value="1"/>
</dbReference>
<reference evidence="2 3" key="2">
    <citation type="submission" date="2018-06" db="EMBL/GenBank/DDBJ databases">
        <title>Metagenomic assembly of (sub)arctic Cyanobacteria and their associated microbiome from non-axenic cultures.</title>
        <authorList>
            <person name="Baurain D."/>
        </authorList>
    </citation>
    <scope>NUCLEOTIDE SEQUENCE [LARGE SCALE GENOMIC DNA]</scope>
    <source>
        <strain evidence="2">ULC027bin1</strain>
    </source>
</reference>
<reference evidence="3" key="1">
    <citation type="submission" date="2018-04" db="EMBL/GenBank/DDBJ databases">
        <authorList>
            <person name="Cornet L."/>
        </authorList>
    </citation>
    <scope>NUCLEOTIDE SEQUENCE [LARGE SCALE GENOMIC DNA]</scope>
</reference>
<evidence type="ECO:0000313" key="2">
    <source>
        <dbReference type="EMBL" id="PZO48625.1"/>
    </source>
</evidence>
<feature type="compositionally biased region" description="Acidic residues" evidence="1">
    <location>
        <begin position="471"/>
        <end position="527"/>
    </location>
</feature>
<accession>A0A2W4YR69</accession>
<gene>
    <name evidence="2" type="ORF">DCF15_17715</name>
</gene>
<feature type="region of interest" description="Disordered" evidence="1">
    <location>
        <begin position="810"/>
        <end position="830"/>
    </location>
</feature>
<feature type="region of interest" description="Disordered" evidence="1">
    <location>
        <begin position="414"/>
        <end position="433"/>
    </location>
</feature>
<dbReference type="AlphaFoldDB" id="A0A2W4YR69"/>
<sequence>MSALTFETLSAEVTQILAEQSGTPPKTAVRCTLGRNKVMVLVEYPLDSAQAEPMAAKTLDWLEQYLRQHFDTTGLPEEAADLVNAGAEVAVQMFLKHQSENKPFTMRSFVWKVDDGFDDLFGQLAESSFAKLPEVSASEVSPEETSFKETSDKEPVHHVPVFQNPADIEFTLPFEMVSAESEAESEAPEAALFGEPNSVSDFELELELDLAGELEDALADELVHDLDRDLEDLEEDALLSASTASDQFSLESVASESLASSAEAESSWDLPDPTSENSSKFGELSEFDLPTVGLSQEVGADAALGFFDLTAEAANDSQMTEDTTYVDIFAEDASEAHPIEAVDGIEDPFAQADELESDTLEHDLAAALTDYDLVEEYAPENDLENDLDDDHAPTSADLSYGDLMPIGLAAESKAESKAFSKAESESDLVADTDAWESRTVLPIAPEAIADLSSDLDSDLDIDEQVNLFEPSEVEPEGLEPEDLETEDLETEDGTYESYEDQESYEDPEDYKDPEDYEDPEDYDDDPAYYLEGETEEDEDESFEDIASIDEGEVQRQRDQWQQQSQGSRWVFAGALGFVLVGALGLLLTRPCTVGGCDRIQTAQTQGDAALGSLDLNASLIEVTESKQQLKRAVQLLEPIPAWSPYYAKAQALLPDYRSQLTALDQITQAQTIAYQAAVKSQNPPHPLDTWQSIAADWLTAATTLEAVSPNSPVREFADRKLVEYRASRATILVRIDVEAKAEVSLRQAQQAASLGNQQADAAQSLTDWETVLASWELAVDSLSQIPQGTQAHGEAQKLLPDYLKRLEEMRDRTQQERSASRDLSKAQQLAAAAQQAESEDQWTLSSEGWKNALAQLATVASGTSTYKEAQPLTQLYTSYLTRAENNLQAALRFQPYEPQLYSACSAAALPKCTYSLRDGKVKLTLVQGYDSVIDQSITPPDQRPSTIPAAQFVSQSNQLLQAITLLSTQAQVPVELYDAQGKFLARYRPDLNGFVR</sequence>